<feature type="transmembrane region" description="Helical" evidence="1">
    <location>
        <begin position="6"/>
        <end position="29"/>
    </location>
</feature>
<proteinExistence type="predicted"/>
<dbReference type="RefSeq" id="WP_036581067.1">
    <property type="nucleotide sequence ID" value="NZ_CP138994.1"/>
</dbReference>
<dbReference type="InterPro" id="IPR008620">
    <property type="entry name" value="FixH"/>
</dbReference>
<name>A0A084JXA4_NONUL</name>
<protein>
    <submittedName>
        <fullName evidence="2">Cytochrome Cbb3 oxidase maturation protein CcoH</fullName>
    </submittedName>
    <submittedName>
        <fullName evidence="3">FixH protein</fullName>
    </submittedName>
</protein>
<evidence type="ECO:0000313" key="4">
    <source>
        <dbReference type="Proteomes" id="UP000028531"/>
    </source>
</evidence>
<keyword evidence="1" id="KW-1133">Transmembrane helix</keyword>
<dbReference type="EMBL" id="PVNA01000002">
    <property type="protein sequence ID" value="PRX14173.1"/>
    <property type="molecule type" value="Genomic_DNA"/>
</dbReference>
<dbReference type="Proteomes" id="UP000028531">
    <property type="component" value="Unassembled WGS sequence"/>
</dbReference>
<dbReference type="Pfam" id="PF05751">
    <property type="entry name" value="FixH"/>
    <property type="match status" value="1"/>
</dbReference>
<comment type="caution">
    <text evidence="2">The sequence shown here is derived from an EMBL/GenBank/DDBJ whole genome shotgun (WGS) entry which is preliminary data.</text>
</comment>
<dbReference type="AlphaFoldDB" id="A0A084JXA4"/>
<dbReference type="Proteomes" id="UP000239997">
    <property type="component" value="Unassembled WGS sequence"/>
</dbReference>
<gene>
    <name evidence="2" type="ORF">IL45_05125</name>
    <name evidence="3" type="ORF">LY02_01202</name>
</gene>
<evidence type="ECO:0000313" key="2">
    <source>
        <dbReference type="EMBL" id="KEZ93588.1"/>
    </source>
</evidence>
<organism evidence="2 4">
    <name type="scientific">Nonlabens ulvanivorans</name>
    <name type="common">Persicivirga ulvanivorans</name>
    <dbReference type="NCBI Taxonomy" id="906888"/>
    <lineage>
        <taxon>Bacteria</taxon>
        <taxon>Pseudomonadati</taxon>
        <taxon>Bacteroidota</taxon>
        <taxon>Flavobacteriia</taxon>
        <taxon>Flavobacteriales</taxon>
        <taxon>Flavobacteriaceae</taxon>
        <taxon>Nonlabens</taxon>
    </lineage>
</organism>
<keyword evidence="1" id="KW-0812">Transmembrane</keyword>
<evidence type="ECO:0000256" key="1">
    <source>
        <dbReference type="SAM" id="Phobius"/>
    </source>
</evidence>
<keyword evidence="5" id="KW-1185">Reference proteome</keyword>
<evidence type="ECO:0000313" key="5">
    <source>
        <dbReference type="Proteomes" id="UP000239997"/>
    </source>
</evidence>
<reference evidence="2 4" key="1">
    <citation type="submission" date="2014-07" db="EMBL/GenBank/DDBJ databases">
        <title>Draft genome sequence of Nonlabens ulvanivorans, an ulvan degrading bacterium.</title>
        <authorList>
            <person name="Kopel M."/>
            <person name="Helbert W."/>
            <person name="Henrissat B."/>
            <person name="Doniger T."/>
            <person name="Banin E."/>
        </authorList>
    </citation>
    <scope>NUCLEOTIDE SEQUENCE [LARGE SCALE GENOMIC DNA]</scope>
    <source>
        <strain evidence="2 4">PLR</strain>
    </source>
</reference>
<keyword evidence="1" id="KW-0472">Membrane</keyword>
<dbReference type="EMBL" id="JPJI01000026">
    <property type="protein sequence ID" value="KEZ93588.1"/>
    <property type="molecule type" value="Genomic_DNA"/>
</dbReference>
<accession>A0A084JXA4</accession>
<sequence length="147" mass="16780">MKLNWGTGIAIAITLFIGFIMVMVVTMLADKGFDHDMVTTEYYKKELLFQQEIDAEQNAKNLGEIKGMKTTTGWAIEFPESIKETEFKGTVSLYRPSDKQLDFDLPIVLSGNYLLIPDNRLIDGRWDILITGTLDGKPFKYKESIIY</sequence>
<evidence type="ECO:0000313" key="3">
    <source>
        <dbReference type="EMBL" id="PRX14173.1"/>
    </source>
</evidence>
<reference evidence="3 5" key="2">
    <citation type="submission" date="2018-03" db="EMBL/GenBank/DDBJ databases">
        <title>Genomic Encyclopedia of Archaeal and Bacterial Type Strains, Phase II (KMG-II): from individual species to whole genera.</title>
        <authorList>
            <person name="Goeker M."/>
        </authorList>
    </citation>
    <scope>NUCLEOTIDE SEQUENCE [LARGE SCALE GENOMIC DNA]</scope>
    <source>
        <strain evidence="3 5">DSM 22727</strain>
    </source>
</reference>
<dbReference type="OrthoDB" id="1493774at2"/>